<evidence type="ECO:0000313" key="2">
    <source>
        <dbReference type="EMBL" id="QVY57860.1"/>
    </source>
</evidence>
<accession>A0A8E7UER9</accession>
<keyword evidence="1" id="KW-1133">Transmembrane helix</keyword>
<dbReference type="EMBL" id="MW722780">
    <property type="protein sequence ID" value="QVY57860.1"/>
    <property type="molecule type" value="Genomic_DNA"/>
</dbReference>
<reference evidence="2" key="1">
    <citation type="journal article" date="2021" name="Mitochondrial DNA Part B Resour">
        <title>The complete mitochondrial genome of Trissolcus japonicus (Hymenoptera: Scelionidae), the candidate for the biological control of Halyomorpha halys (Hemiptera: Pentatomidae).</title>
        <authorList>
            <person name="Nardi F."/>
            <person name="Cucini C."/>
            <person name="Cardaioli E."/>
            <person name="Paoli F."/>
            <person name="Sabbatini Peverieri G."/>
            <person name="Roversi P.F."/>
            <person name="Frati F."/>
            <person name="Carapelli A."/>
        </authorList>
    </citation>
    <scope>NUCLEOTIDE SEQUENCE</scope>
    <source>
        <strain evidence="2">CREATJ</strain>
    </source>
</reference>
<name>A0A8E7UER9_9HYME</name>
<geneLocation type="mitochondrion" evidence="2"/>
<protein>
    <submittedName>
        <fullName evidence="2">ATP synthase F0 subunit 8</fullName>
    </submittedName>
</protein>
<sequence length="54" mass="6838">MPQMSPTWWLILFTFFIKSFMLIISMIYFQWSPFTYLHNKYMMKKKFLLNDKNF</sequence>
<organism evidence="2">
    <name type="scientific">Trissolcus japonicus</name>
    <dbReference type="NCBI Taxonomy" id="1388796"/>
    <lineage>
        <taxon>Eukaryota</taxon>
        <taxon>Metazoa</taxon>
        <taxon>Ecdysozoa</taxon>
        <taxon>Arthropoda</taxon>
        <taxon>Hexapoda</taxon>
        <taxon>Insecta</taxon>
        <taxon>Pterygota</taxon>
        <taxon>Neoptera</taxon>
        <taxon>Endopterygota</taxon>
        <taxon>Hymenoptera</taxon>
        <taxon>Apocrita</taxon>
        <taxon>Proctotrupomorpha</taxon>
        <taxon>Platygastroidea</taxon>
        <taxon>Scelionidae</taxon>
        <taxon>Telenominae</taxon>
        <taxon>Trissolcus</taxon>
    </lineage>
</organism>
<evidence type="ECO:0000256" key="1">
    <source>
        <dbReference type="SAM" id="Phobius"/>
    </source>
</evidence>
<keyword evidence="1" id="KW-0812">Transmembrane</keyword>
<keyword evidence="1" id="KW-0472">Membrane</keyword>
<feature type="transmembrane region" description="Helical" evidence="1">
    <location>
        <begin position="7"/>
        <end position="31"/>
    </location>
</feature>
<keyword evidence="2" id="KW-0496">Mitochondrion</keyword>
<gene>
    <name evidence="2" type="primary">atp8</name>
</gene>
<proteinExistence type="predicted"/>
<dbReference type="AlphaFoldDB" id="A0A8E7UER9"/>